<evidence type="ECO:0000313" key="9">
    <source>
        <dbReference type="Proteomes" id="UP000029640"/>
    </source>
</evidence>
<dbReference type="InterPro" id="IPR037185">
    <property type="entry name" value="EmrE-like"/>
</dbReference>
<dbReference type="PANTHER" id="PTHR32322:SF2">
    <property type="entry name" value="EAMA DOMAIN-CONTAINING PROTEIN"/>
    <property type="match status" value="1"/>
</dbReference>
<accession>A0A095VSJ5</accession>
<dbReference type="STRING" id="1265313.HRUBRA_01389"/>
<keyword evidence="4 6" id="KW-1133">Transmembrane helix</keyword>
<feature type="transmembrane region" description="Helical" evidence="6">
    <location>
        <begin position="149"/>
        <end position="170"/>
    </location>
</feature>
<organism evidence="8 9">
    <name type="scientific">Pseudohaliea rubra DSM 19751</name>
    <dbReference type="NCBI Taxonomy" id="1265313"/>
    <lineage>
        <taxon>Bacteria</taxon>
        <taxon>Pseudomonadati</taxon>
        <taxon>Pseudomonadota</taxon>
        <taxon>Gammaproteobacteria</taxon>
        <taxon>Cellvibrionales</taxon>
        <taxon>Halieaceae</taxon>
        <taxon>Pseudohaliea</taxon>
    </lineage>
</organism>
<feature type="transmembrane region" description="Helical" evidence="6">
    <location>
        <begin position="64"/>
        <end position="85"/>
    </location>
</feature>
<feature type="transmembrane region" description="Helical" evidence="6">
    <location>
        <begin position="118"/>
        <end position="137"/>
    </location>
</feature>
<evidence type="ECO:0000259" key="7">
    <source>
        <dbReference type="Pfam" id="PF00892"/>
    </source>
</evidence>
<name>A0A095VSJ5_9GAMM</name>
<evidence type="ECO:0000256" key="1">
    <source>
        <dbReference type="ARBA" id="ARBA00004141"/>
    </source>
</evidence>
<dbReference type="Pfam" id="PF00892">
    <property type="entry name" value="EamA"/>
    <property type="match status" value="2"/>
</dbReference>
<dbReference type="SUPFAM" id="SSF103481">
    <property type="entry name" value="Multidrug resistance efflux transporter EmrE"/>
    <property type="match status" value="2"/>
</dbReference>
<dbReference type="InterPro" id="IPR000620">
    <property type="entry name" value="EamA_dom"/>
</dbReference>
<comment type="caution">
    <text evidence="8">The sequence shown here is derived from an EMBL/GenBank/DDBJ whole genome shotgun (WGS) entry which is preliminary data.</text>
</comment>
<feature type="transmembrane region" description="Helical" evidence="6">
    <location>
        <begin position="31"/>
        <end position="52"/>
    </location>
</feature>
<evidence type="ECO:0000256" key="4">
    <source>
        <dbReference type="ARBA" id="ARBA00022989"/>
    </source>
</evidence>
<evidence type="ECO:0000256" key="2">
    <source>
        <dbReference type="ARBA" id="ARBA00007362"/>
    </source>
</evidence>
<evidence type="ECO:0000313" key="8">
    <source>
        <dbReference type="EMBL" id="KGE04048.1"/>
    </source>
</evidence>
<feature type="transmembrane region" description="Helical" evidence="6">
    <location>
        <begin position="213"/>
        <end position="232"/>
    </location>
</feature>
<feature type="domain" description="EamA" evidence="7">
    <location>
        <begin position="154"/>
        <end position="280"/>
    </location>
</feature>
<proteinExistence type="inferred from homology"/>
<keyword evidence="5 6" id="KW-0472">Membrane</keyword>
<dbReference type="OrthoDB" id="2352272at2"/>
<comment type="subcellular location">
    <subcellularLocation>
        <location evidence="1">Membrane</location>
        <topology evidence="1">Multi-pass membrane protein</topology>
    </subcellularLocation>
</comment>
<evidence type="ECO:0000256" key="3">
    <source>
        <dbReference type="ARBA" id="ARBA00022692"/>
    </source>
</evidence>
<dbReference type="AlphaFoldDB" id="A0A095VSJ5"/>
<keyword evidence="3 6" id="KW-0812">Transmembrane</keyword>
<evidence type="ECO:0000256" key="6">
    <source>
        <dbReference type="SAM" id="Phobius"/>
    </source>
</evidence>
<feature type="transmembrane region" description="Helical" evidence="6">
    <location>
        <begin position="182"/>
        <end position="207"/>
    </location>
</feature>
<dbReference type="PANTHER" id="PTHR32322">
    <property type="entry name" value="INNER MEMBRANE TRANSPORTER"/>
    <property type="match status" value="1"/>
</dbReference>
<dbReference type="PATRIC" id="fig|1265313.6.peg.1373"/>
<keyword evidence="9" id="KW-1185">Reference proteome</keyword>
<feature type="domain" description="EamA" evidence="7">
    <location>
        <begin position="6"/>
        <end position="135"/>
    </location>
</feature>
<feature type="transmembrane region" description="Helical" evidence="6">
    <location>
        <begin position="268"/>
        <end position="287"/>
    </location>
</feature>
<feature type="transmembrane region" description="Helical" evidence="6">
    <location>
        <begin position="91"/>
        <end position="111"/>
    </location>
</feature>
<evidence type="ECO:0000256" key="5">
    <source>
        <dbReference type="ARBA" id="ARBA00023136"/>
    </source>
</evidence>
<feature type="transmembrane region" description="Helical" evidence="6">
    <location>
        <begin position="244"/>
        <end position="262"/>
    </location>
</feature>
<dbReference type="GO" id="GO:0016020">
    <property type="term" value="C:membrane"/>
    <property type="evidence" value="ECO:0007669"/>
    <property type="project" value="UniProtKB-SubCell"/>
</dbReference>
<dbReference type="InterPro" id="IPR050638">
    <property type="entry name" value="AA-Vitamin_Transporters"/>
</dbReference>
<reference evidence="8 9" key="1">
    <citation type="journal article" date="2014" name="Genome Announc.">
        <title>Genome Sequence of Gammaproteobacterial Pseudohaliea rubra Type Strain DSM 19751, Isolated from Coastal Seawater of the Mediterranean Sea.</title>
        <authorList>
            <person name="Spring S."/>
            <person name="Fiebig A."/>
            <person name="Riedel T."/>
            <person name="Goker M."/>
            <person name="Klenk H.P."/>
        </authorList>
    </citation>
    <scope>NUCLEOTIDE SEQUENCE [LARGE SCALE GENOMIC DNA]</scope>
    <source>
        <strain evidence="8 9">DSM 19751</strain>
    </source>
</reference>
<dbReference type="Proteomes" id="UP000029640">
    <property type="component" value="Unassembled WGS sequence"/>
</dbReference>
<gene>
    <name evidence="8" type="ORF">HRUBRA_01389</name>
</gene>
<dbReference type="EMBL" id="AUVB01000039">
    <property type="protein sequence ID" value="KGE04048.1"/>
    <property type="molecule type" value="Genomic_DNA"/>
</dbReference>
<dbReference type="HOGENOM" id="CLU_033863_5_3_6"/>
<dbReference type="RefSeq" id="WP_035516760.1">
    <property type="nucleotide sequence ID" value="NZ_KN234769.1"/>
</dbReference>
<sequence length="293" mass="31390">MNTAMLYSATVLIWGTTWIAISYQLEGVAPMVSIAHRFALSAALLLLLLVPTRRLVRLAPRDHGFVFLQGLFLFSGNYLFIYAGAAELASGLIAVIFSTMVIFNSVGGALFLRLPVSLWVALGGLLGLAGMAGIFLPELAQVDGSAATLRAFGLCLTGTLCASLGNIIAARNHRQQLPVLTCNTWGMLYGCLTLYAAALLAGTPLVLPLERDYLLSLGYLAVLGSVIAFWAYVTLIGRIGPDRASYTTLLFPLVALAVSTMFEGYRWSLPAVLGLALALVFAGNWLAMRRQRG</sequence>
<dbReference type="eggNOG" id="COG0697">
    <property type="taxonomic scope" value="Bacteria"/>
</dbReference>
<feature type="transmembrane region" description="Helical" evidence="6">
    <location>
        <begin position="7"/>
        <end position="25"/>
    </location>
</feature>
<comment type="similarity">
    <text evidence="2">Belongs to the EamA transporter family.</text>
</comment>
<protein>
    <submittedName>
        <fullName evidence="8">Permease of the drug/metabolite transporter (DMT) superfamily</fullName>
    </submittedName>
</protein>